<dbReference type="Proteomes" id="UP000186817">
    <property type="component" value="Unassembled WGS sequence"/>
</dbReference>
<dbReference type="CDD" id="cd00030">
    <property type="entry name" value="C2"/>
    <property type="match status" value="1"/>
</dbReference>
<feature type="transmembrane region" description="Helical" evidence="3">
    <location>
        <begin position="12"/>
        <end position="32"/>
    </location>
</feature>
<gene>
    <name evidence="4" type="ORF">AK812_SmicGene15683</name>
</gene>
<dbReference type="GO" id="GO:0000030">
    <property type="term" value="F:mannosyltransferase activity"/>
    <property type="evidence" value="ECO:0007669"/>
    <property type="project" value="TreeGrafter"/>
</dbReference>
<dbReference type="InterPro" id="IPR007577">
    <property type="entry name" value="GlycoTrfase_DXD_sugar-bd_CS"/>
</dbReference>
<keyword evidence="5" id="KW-1185">Reference proteome</keyword>
<sequence>MAALRGGLGFRIAAFLFLCIFACCFLLLTFQLDREELLGPPAWRLTVKLGRIRAPPKKTRIPQQLVLTSKDGSIASLPSPVQRNVRHTLALNPWFSVRWLGDIDCERYLVEHYNHTDLPHYFANEKRGSYRSDVCRAAVLAREGGFYTDLDVEMKWTFEDLAGEATTFLASFSEDGSVLNAMMGTVANSSFMQEMLQQLVAWYRGEPVAERFGTTSEWMGPVAALAALKAVTARDCPGKELQDVEGAEIPCGPHVVRMFQERALPCWLPEDPDCPPLRYNNYFDGVRYGIYVPYGPLVAWPRFANCTDWGCDAGGWVQKPDPGQALEAVEPSVVVQLYEFACEGLNAPEACDPYLKIDFDNYKLFKSNVEQNTRNPEWSFKAGFLYEISQFSAQAARCIFVKSPFQGAAPFHIMFRFAIALLIAVARSRRSGEIELTRERAECQAVDSTKAYFDGLRDKYQIQECTKRDVCLLMRQLDAYFYTRARQGKLVSYDSPPQRSWVYDGRCEKNARSIKLAPITKLPACKAAVRAKGIQKVKVVNSTTLPTGCSIKTQRTSKAYLNKLETKVEAGLTYEDTKHWSQTNKKEIAQYCEVDHSLSEAAASYYSPYKLKQSMKERPEKSASCSFGMMANLSKLELTASPCAEILSFTPQHTTSYGGAAAALKAADKLQAEGKEEEADDIRTEVQNIRNKFVLIQLITTDWCPSIWKEAMNEAGYGSTCSAPRFPSWAQNDFDHDFGIGEFAARAEYLVRGIGGETKEALMESRTPKMGLAEGTCEGISDVVLDDILDDVSDETPPDFFAQDAVATKENRYQPYLEKLKNRSLRIQCFNRINSQNLGEAALDLHTIACGPSHIRLSLSGSAAEDRGVLRFCCVMKMIAPDFTIICQDLQLTMLGCPASASMLINCSLFEAEHRTVQVPHSREGHWSGPFALSLETSLADVLKTPLEHLSFVVLDETSVRQGEAILEFRKAFCPRPDTRVPFKVPVTFTCTEGASDWAQGEPIGAVGELEGALIYRNLPAYAQMFGGLCVDGQETPQDYSPVTRDDLESDGEQGEDAGLVTEIPQPQQGRQRLSVPLVFAFGFLGLAMCYFAFRPIHDDTAVEEVLSLSEQLTRTKKEVMLALEHAEGRDNKIQHHLRTLDTLYHVLEVRKFNRIIHTKTANKVSCAFNVVEGFFSAMAFGVDSGMLIFWVGSLASKLAAAVSECEDTLSVGGGLYGLLPGNDRGPLCASGVGQLAGALGELAGASSMVATSCGNITRDDGYDYEHHRNHFFDGHVSTFGDQTQEYIEWRNLWDERKLLIGEGYVGNDSMCSGRPHERKSPLWSRHHRDRCGGCQHGARCGLHCRRLRSTFEYSNWDSHVYDDEHDLYNNFLYNEFLHLEFLYDQFLDLEFLEYHNCHDDHNNRHDDHNRDDYHDGLDDFHILDEYHNGFNNLHSNFVHNFLDEHHNANNDFFDGFLHKFDDHILYHSFDCTNDIIPLQLINRNNGDNDCAEGSDIKQLDINEGTYTQFCAHFETQCFNACGLNFNENFIYCRGINGGQGKQLLRLDCSGGKACWLGSLESGTFAANFDPTTGDYVMTNELVITIVSQVDKLPCLGAPGPTLPKLRTIDQTLNKDTDPEIELADLMVLDMRNFGFPSTGGASWMIRCVNGAFNPPGNRVYIQSLTDATEYYVLNMLSNGAPIQNNLGGLAGAQWQFGTSLFCAYNTPNPGGNPPSPGGVWELDLTSISLPAGPGVVPGTIEAVCVSDSEKTNSNDGLNCIRVRVDGGFWLFDGLPYPQTMQHPPPLLQDHLDGQTTRAMAFEAQFAEIEDKSCHLLSCCCWGLSCTSCDDPCCIDKHKCCCMSGGTTSGEDCVGQKGCLTSLAKACCCIQSCSLNNMAIGCCGVFILGRPYGEGRLVDDRESAFMQEVFWCYYCLCGGTGCGPASPLCFNDTKFLCAEVKDTTDGIWTNAGICHHNAKALCFVCRANLPPTRRIGCGACGCAICKMAPGVRGGIAPPGQQRM</sequence>
<dbReference type="EMBL" id="LSRX01000288">
    <property type="protein sequence ID" value="OLQ01561.1"/>
    <property type="molecule type" value="Genomic_DNA"/>
</dbReference>
<dbReference type="PANTHER" id="PTHR32385:SF15">
    <property type="entry name" value="INOSITOL PHOSPHOCERAMIDE MANNOSYLTRANSFERASE 1"/>
    <property type="match status" value="1"/>
</dbReference>
<name>A0A1Q9E2D2_SYMMI</name>
<keyword evidence="1" id="KW-0808">Transferase</keyword>
<accession>A0A1Q9E2D2</accession>
<dbReference type="PANTHER" id="PTHR32385">
    <property type="entry name" value="MANNOSYL PHOSPHORYLINOSITOL CERAMIDE SYNTHASE"/>
    <property type="match status" value="1"/>
</dbReference>
<protein>
    <submittedName>
        <fullName evidence="4">Uncharacterized protein</fullName>
    </submittedName>
</protein>
<evidence type="ECO:0000256" key="2">
    <source>
        <dbReference type="SAM" id="Coils"/>
    </source>
</evidence>
<dbReference type="SUPFAM" id="SSF53448">
    <property type="entry name" value="Nucleotide-diphospho-sugar transferases"/>
    <property type="match status" value="1"/>
</dbReference>
<keyword evidence="3" id="KW-0472">Membrane</keyword>
<feature type="coiled-coil region" evidence="2">
    <location>
        <begin position="660"/>
        <end position="692"/>
    </location>
</feature>
<dbReference type="Gene3D" id="3.90.550.20">
    <property type="match status" value="1"/>
</dbReference>
<dbReference type="Pfam" id="PF04488">
    <property type="entry name" value="Gly_transf_sug"/>
    <property type="match status" value="1"/>
</dbReference>
<dbReference type="SUPFAM" id="SSF49562">
    <property type="entry name" value="C2 domain (Calcium/lipid-binding domain, CaLB)"/>
    <property type="match status" value="1"/>
</dbReference>
<dbReference type="InterPro" id="IPR029044">
    <property type="entry name" value="Nucleotide-diphossugar_trans"/>
</dbReference>
<evidence type="ECO:0000313" key="5">
    <source>
        <dbReference type="Proteomes" id="UP000186817"/>
    </source>
</evidence>
<keyword evidence="3" id="KW-1133">Transmembrane helix</keyword>
<evidence type="ECO:0000313" key="4">
    <source>
        <dbReference type="EMBL" id="OLQ01561.1"/>
    </source>
</evidence>
<reference evidence="4 5" key="1">
    <citation type="submission" date="2016-02" db="EMBL/GenBank/DDBJ databases">
        <title>Genome analysis of coral dinoflagellate symbionts highlights evolutionary adaptations to a symbiotic lifestyle.</title>
        <authorList>
            <person name="Aranda M."/>
            <person name="Li Y."/>
            <person name="Liew Y.J."/>
            <person name="Baumgarten S."/>
            <person name="Simakov O."/>
            <person name="Wilson M."/>
            <person name="Piel J."/>
            <person name="Ashoor H."/>
            <person name="Bougouffa S."/>
            <person name="Bajic V.B."/>
            <person name="Ryu T."/>
            <person name="Ravasi T."/>
            <person name="Bayer T."/>
            <person name="Micklem G."/>
            <person name="Kim H."/>
            <person name="Bhak J."/>
            <person name="Lajeunesse T.C."/>
            <person name="Voolstra C.R."/>
        </authorList>
    </citation>
    <scope>NUCLEOTIDE SEQUENCE [LARGE SCALE GENOMIC DNA]</scope>
    <source>
        <strain evidence="4 5">CCMP2467</strain>
    </source>
</reference>
<keyword evidence="3" id="KW-0812">Transmembrane</keyword>
<comment type="caution">
    <text evidence="4">The sequence shown here is derived from an EMBL/GenBank/DDBJ whole genome shotgun (WGS) entry which is preliminary data.</text>
</comment>
<dbReference type="InterPro" id="IPR051706">
    <property type="entry name" value="Glycosyltransferase_domain"/>
</dbReference>
<dbReference type="GO" id="GO:0016020">
    <property type="term" value="C:membrane"/>
    <property type="evidence" value="ECO:0007669"/>
    <property type="project" value="GOC"/>
</dbReference>
<proteinExistence type="predicted"/>
<organism evidence="4 5">
    <name type="scientific">Symbiodinium microadriaticum</name>
    <name type="common">Dinoflagellate</name>
    <name type="synonym">Zooxanthella microadriatica</name>
    <dbReference type="NCBI Taxonomy" id="2951"/>
    <lineage>
        <taxon>Eukaryota</taxon>
        <taxon>Sar</taxon>
        <taxon>Alveolata</taxon>
        <taxon>Dinophyceae</taxon>
        <taxon>Suessiales</taxon>
        <taxon>Symbiodiniaceae</taxon>
        <taxon>Symbiodinium</taxon>
    </lineage>
</organism>
<dbReference type="OrthoDB" id="412764at2759"/>
<dbReference type="InterPro" id="IPR035892">
    <property type="entry name" value="C2_domain_sf"/>
</dbReference>
<evidence type="ECO:0000256" key="1">
    <source>
        <dbReference type="ARBA" id="ARBA00022679"/>
    </source>
</evidence>
<keyword evidence="2" id="KW-0175">Coiled coil</keyword>
<dbReference type="GO" id="GO:0051999">
    <property type="term" value="P:mannosyl-inositol phosphorylceramide biosynthetic process"/>
    <property type="evidence" value="ECO:0007669"/>
    <property type="project" value="TreeGrafter"/>
</dbReference>
<evidence type="ECO:0000256" key="3">
    <source>
        <dbReference type="SAM" id="Phobius"/>
    </source>
</evidence>